<reference evidence="2 3" key="1">
    <citation type="submission" date="2020-08" db="EMBL/GenBank/DDBJ databases">
        <title>Genomic Encyclopedia of Type Strains, Phase IV (KMG-V): Genome sequencing to study the core and pangenomes of soil and plant-associated prokaryotes.</title>
        <authorList>
            <person name="Whitman W."/>
        </authorList>
    </citation>
    <scope>NUCLEOTIDE SEQUENCE [LARGE SCALE GENOMIC DNA]</scope>
    <source>
        <strain evidence="2 3">M2T3</strain>
    </source>
</reference>
<dbReference type="Proteomes" id="UP000521017">
    <property type="component" value="Unassembled WGS sequence"/>
</dbReference>
<evidence type="ECO:0000313" key="3">
    <source>
        <dbReference type="Proteomes" id="UP000521017"/>
    </source>
</evidence>
<dbReference type="RefSeq" id="WP_184629052.1">
    <property type="nucleotide sequence ID" value="NZ_JACHCC010000016.1"/>
</dbReference>
<accession>A0A7X0MMB9</accession>
<organism evidence="2 3">
    <name type="scientific">Pedobacter cryoconitis</name>
    <dbReference type="NCBI Taxonomy" id="188932"/>
    <lineage>
        <taxon>Bacteria</taxon>
        <taxon>Pseudomonadati</taxon>
        <taxon>Bacteroidota</taxon>
        <taxon>Sphingobacteriia</taxon>
        <taxon>Sphingobacteriales</taxon>
        <taxon>Sphingobacteriaceae</taxon>
        <taxon>Pedobacter</taxon>
    </lineage>
</organism>
<keyword evidence="1" id="KW-0812">Transmembrane</keyword>
<evidence type="ECO:0000256" key="1">
    <source>
        <dbReference type="SAM" id="Phobius"/>
    </source>
</evidence>
<feature type="transmembrane region" description="Helical" evidence="1">
    <location>
        <begin position="26"/>
        <end position="44"/>
    </location>
</feature>
<comment type="caution">
    <text evidence="2">The sequence shown here is derived from an EMBL/GenBank/DDBJ whole genome shotgun (WGS) entry which is preliminary data.</text>
</comment>
<feature type="transmembrane region" description="Helical" evidence="1">
    <location>
        <begin position="108"/>
        <end position="128"/>
    </location>
</feature>
<keyword evidence="1" id="KW-1133">Transmembrane helix</keyword>
<dbReference type="EMBL" id="JACHCC010000016">
    <property type="protein sequence ID" value="MBB6502805.1"/>
    <property type="molecule type" value="Genomic_DNA"/>
</dbReference>
<proteinExistence type="predicted"/>
<protein>
    <submittedName>
        <fullName evidence="2">Uncharacterized protein</fullName>
    </submittedName>
</protein>
<sequence>MNTSIRKLYPVLRLRTGQVPRRLKQHLLFIGLLMVWCFAPFWLHKIDETAGNIDQSIWLLVILSLISFMLITGLCWWLLQKFWMAAGLPSLRTMVSQFNTLSLWQQLGFYWASFALLLLVASVCLSAIC</sequence>
<gene>
    <name evidence="2" type="ORF">HDF25_004988</name>
</gene>
<feature type="transmembrane region" description="Helical" evidence="1">
    <location>
        <begin position="56"/>
        <end position="79"/>
    </location>
</feature>
<keyword evidence="1" id="KW-0472">Membrane</keyword>
<dbReference type="AlphaFoldDB" id="A0A7X0MMB9"/>
<name>A0A7X0MMB9_9SPHI</name>
<evidence type="ECO:0000313" key="2">
    <source>
        <dbReference type="EMBL" id="MBB6502805.1"/>
    </source>
</evidence>